<dbReference type="SUPFAM" id="SSF56935">
    <property type="entry name" value="Porins"/>
    <property type="match status" value="1"/>
</dbReference>
<dbReference type="PANTHER" id="PTHR30069">
    <property type="entry name" value="TONB-DEPENDENT OUTER MEMBRANE RECEPTOR"/>
    <property type="match status" value="1"/>
</dbReference>
<dbReference type="Gene3D" id="2.40.170.20">
    <property type="entry name" value="TonB-dependent receptor, beta-barrel domain"/>
    <property type="match status" value="1"/>
</dbReference>
<dbReference type="PANTHER" id="PTHR30069:SF40">
    <property type="entry name" value="TONB-DEPENDENT RECEPTOR NMB0964-RELATED"/>
    <property type="match status" value="1"/>
</dbReference>
<dbReference type="InterPro" id="IPR036942">
    <property type="entry name" value="Beta-barrel_TonB_sf"/>
</dbReference>
<proteinExistence type="predicted"/>
<dbReference type="Gene3D" id="2.170.130.10">
    <property type="entry name" value="TonB-dependent receptor, plug domain"/>
    <property type="match status" value="1"/>
</dbReference>
<keyword evidence="5" id="KW-0472">Membrane</keyword>
<keyword evidence="3" id="KW-0812">Transmembrane</keyword>
<comment type="caution">
    <text evidence="9">The sequence shown here is derived from an EMBL/GenBank/DDBJ whole genome shotgun (WGS) entry which is preliminary data.</text>
</comment>
<comment type="subcellular location">
    <subcellularLocation>
        <location evidence="1">Cell outer membrane</location>
        <topology evidence="1">Multi-pass membrane protein</topology>
    </subcellularLocation>
</comment>
<evidence type="ECO:0000256" key="3">
    <source>
        <dbReference type="ARBA" id="ARBA00022692"/>
    </source>
</evidence>
<evidence type="ECO:0000313" key="9">
    <source>
        <dbReference type="EMBL" id="KKO10546.1"/>
    </source>
</evidence>
<dbReference type="Pfam" id="PF00593">
    <property type="entry name" value="TonB_dep_Rec_b-barrel"/>
    <property type="match status" value="1"/>
</dbReference>
<evidence type="ECO:0000256" key="6">
    <source>
        <dbReference type="ARBA" id="ARBA00023237"/>
    </source>
</evidence>
<feature type="domain" description="TonB-dependent receptor-like beta-barrel" evidence="7">
    <location>
        <begin position="343"/>
        <end position="712"/>
    </location>
</feature>
<evidence type="ECO:0008006" key="10">
    <source>
        <dbReference type="Google" id="ProtNLM"/>
    </source>
</evidence>
<feature type="domain" description="TonB-dependent receptor plug" evidence="8">
    <location>
        <begin position="62"/>
        <end position="165"/>
    </location>
</feature>
<dbReference type="Pfam" id="PF07715">
    <property type="entry name" value="Plug"/>
    <property type="match status" value="1"/>
</dbReference>
<evidence type="ECO:0000256" key="1">
    <source>
        <dbReference type="ARBA" id="ARBA00004571"/>
    </source>
</evidence>
<dbReference type="InterPro" id="IPR012910">
    <property type="entry name" value="Plug_dom"/>
</dbReference>
<name>A0A0F9VZT6_9ZZZZ</name>
<dbReference type="GO" id="GO:0015344">
    <property type="term" value="F:siderophore uptake transmembrane transporter activity"/>
    <property type="evidence" value="ECO:0007669"/>
    <property type="project" value="TreeGrafter"/>
</dbReference>
<evidence type="ECO:0000259" key="7">
    <source>
        <dbReference type="Pfam" id="PF00593"/>
    </source>
</evidence>
<reference evidence="9" key="1">
    <citation type="journal article" date="2015" name="Nature">
        <title>Complex archaea that bridge the gap between prokaryotes and eukaryotes.</title>
        <authorList>
            <person name="Spang A."/>
            <person name="Saw J.H."/>
            <person name="Jorgensen S.L."/>
            <person name="Zaremba-Niedzwiedzka K."/>
            <person name="Martijn J."/>
            <person name="Lind A.E."/>
            <person name="van Eijk R."/>
            <person name="Schleper C."/>
            <person name="Guy L."/>
            <person name="Ettema T.J."/>
        </authorList>
    </citation>
    <scope>NUCLEOTIDE SEQUENCE</scope>
</reference>
<gene>
    <name evidence="9" type="ORF">LCGC14_0020250</name>
</gene>
<dbReference type="AlphaFoldDB" id="A0A0F9VZT6"/>
<dbReference type="PROSITE" id="PS52016">
    <property type="entry name" value="TONB_DEPENDENT_REC_3"/>
    <property type="match status" value="1"/>
</dbReference>
<dbReference type="InterPro" id="IPR039426">
    <property type="entry name" value="TonB-dep_rcpt-like"/>
</dbReference>
<dbReference type="EMBL" id="LAZR01000004">
    <property type="protein sequence ID" value="KKO10546.1"/>
    <property type="molecule type" value="Genomic_DNA"/>
</dbReference>
<dbReference type="GO" id="GO:0044718">
    <property type="term" value="P:siderophore transmembrane transport"/>
    <property type="evidence" value="ECO:0007669"/>
    <property type="project" value="TreeGrafter"/>
</dbReference>
<protein>
    <recommendedName>
        <fullName evidence="10">TonB-dependent receptor</fullName>
    </recommendedName>
</protein>
<organism evidence="9">
    <name type="scientific">marine sediment metagenome</name>
    <dbReference type="NCBI Taxonomy" id="412755"/>
    <lineage>
        <taxon>unclassified sequences</taxon>
        <taxon>metagenomes</taxon>
        <taxon>ecological metagenomes</taxon>
    </lineage>
</organism>
<dbReference type="InterPro" id="IPR037066">
    <property type="entry name" value="Plug_dom_sf"/>
</dbReference>
<dbReference type="InterPro" id="IPR000531">
    <property type="entry name" value="Beta-barrel_TonB"/>
</dbReference>
<evidence type="ECO:0000256" key="4">
    <source>
        <dbReference type="ARBA" id="ARBA00023077"/>
    </source>
</evidence>
<evidence type="ECO:0000259" key="8">
    <source>
        <dbReference type="Pfam" id="PF07715"/>
    </source>
</evidence>
<evidence type="ECO:0000256" key="5">
    <source>
        <dbReference type="ARBA" id="ARBA00023136"/>
    </source>
</evidence>
<keyword evidence="4" id="KW-0798">TonB box</keyword>
<keyword evidence="2" id="KW-0813">Transport</keyword>
<evidence type="ECO:0000256" key="2">
    <source>
        <dbReference type="ARBA" id="ARBA00022448"/>
    </source>
</evidence>
<accession>A0A0F9VZT6</accession>
<sequence>MFVHRKKLSIIVPALMSSALLSLASSNISAQTEEAAESSSLHYSEVEEIIVRALPLSRTRLQSAQPVDVMVGENLADRRGMTLGETLQQQPGVQSSFYGAGSGRPIIRGLGGPRVRILEDGLATADTSTQSDDHAVTVDPMLIDQIEILRGPATLLYGSSASAGVVNIIDGRIPEQRAEEPLTGRFEIRGDNVADERSGVLRLDGGAGNIAWHLDGSWREADDYRIPGEARINDDHEHEEETHEDEAHNESNQLFNSFVESQSGTAGLSWIGERGFIGGSFRAYNSEYGVPAPHFHAEEEHDHEDEHDGEEHADEEEFAYIDMEQRSWDVKAGLDSPLRGISRATFRLGYNDYTHSEIEMGGMHEDAHDEEDEGDDHDHEHGAGTVFDVQTLQSRLSFETVPIWGWEGAFGLQLERERFEAEGAEAFVPDNETRSTGIFVLQERQWDAFTLSLGARAERTRVNLREHGHDDEHEEEHDDHGALADVDSRTFRNVSASIGGIYEFNDTWQASVNFSRVQRAPSQSELFADGPHLATFSYEEGNAELRTETAKAWDLTLHRHADFFDFEISVFRKDVADFIYLATTDEVALGFPVRETEQQDAEITGMEVQGVWQLITSDWGHFDLHAGYDRVNARLADNSYLPRISPERVSTGVDWHLGGWRGGVDVYRMLKQDKVPALETATPGYTMVNLRVAYEFDVGANTLEAFIQGRNLGNEDARVATSYLRDYAPLPGRNVIVGIRGRF</sequence>
<keyword evidence="6" id="KW-0998">Cell outer membrane</keyword>
<dbReference type="GO" id="GO:0009279">
    <property type="term" value="C:cell outer membrane"/>
    <property type="evidence" value="ECO:0007669"/>
    <property type="project" value="UniProtKB-SubCell"/>
</dbReference>